<organism evidence="1">
    <name type="scientific">Arundo donax</name>
    <name type="common">Giant reed</name>
    <name type="synonym">Donax arundinaceus</name>
    <dbReference type="NCBI Taxonomy" id="35708"/>
    <lineage>
        <taxon>Eukaryota</taxon>
        <taxon>Viridiplantae</taxon>
        <taxon>Streptophyta</taxon>
        <taxon>Embryophyta</taxon>
        <taxon>Tracheophyta</taxon>
        <taxon>Spermatophyta</taxon>
        <taxon>Magnoliopsida</taxon>
        <taxon>Liliopsida</taxon>
        <taxon>Poales</taxon>
        <taxon>Poaceae</taxon>
        <taxon>PACMAD clade</taxon>
        <taxon>Arundinoideae</taxon>
        <taxon>Arundineae</taxon>
        <taxon>Arundo</taxon>
    </lineage>
</organism>
<evidence type="ECO:0000313" key="1">
    <source>
        <dbReference type="EMBL" id="JAE00983.1"/>
    </source>
</evidence>
<accession>A0A0A9EY74</accession>
<proteinExistence type="predicted"/>
<sequence length="33" mass="3714">MYITPGHSSRGAGLLKLLNPFFVHVFLDATRRV</sequence>
<dbReference type="EMBL" id="GBRH01196913">
    <property type="protein sequence ID" value="JAE00983.1"/>
    <property type="molecule type" value="Transcribed_RNA"/>
</dbReference>
<reference evidence="1" key="1">
    <citation type="submission" date="2014-09" db="EMBL/GenBank/DDBJ databases">
        <authorList>
            <person name="Magalhaes I.L.F."/>
            <person name="Oliveira U."/>
            <person name="Santos F.R."/>
            <person name="Vidigal T.H.D.A."/>
            <person name="Brescovit A.D."/>
            <person name="Santos A.J."/>
        </authorList>
    </citation>
    <scope>NUCLEOTIDE SEQUENCE</scope>
    <source>
        <tissue evidence="1">Shoot tissue taken approximately 20 cm above the soil surface</tissue>
    </source>
</reference>
<dbReference type="AlphaFoldDB" id="A0A0A9EY74"/>
<name>A0A0A9EY74_ARUDO</name>
<reference evidence="1" key="2">
    <citation type="journal article" date="2015" name="Data Brief">
        <title>Shoot transcriptome of the giant reed, Arundo donax.</title>
        <authorList>
            <person name="Barrero R.A."/>
            <person name="Guerrero F.D."/>
            <person name="Moolhuijzen P."/>
            <person name="Goolsby J.A."/>
            <person name="Tidwell J."/>
            <person name="Bellgard S.E."/>
            <person name="Bellgard M.I."/>
        </authorList>
    </citation>
    <scope>NUCLEOTIDE SEQUENCE</scope>
    <source>
        <tissue evidence="1">Shoot tissue taken approximately 20 cm above the soil surface</tissue>
    </source>
</reference>
<protein>
    <submittedName>
        <fullName evidence="1">Uncharacterized protein</fullName>
    </submittedName>
</protein>